<keyword evidence="4" id="KW-1185">Reference proteome</keyword>
<dbReference type="InterPro" id="IPR013766">
    <property type="entry name" value="Thioredoxin_domain"/>
</dbReference>
<comment type="caution">
    <text evidence="3">The sequence shown here is derived from an EMBL/GenBank/DDBJ whole genome shotgun (WGS) entry which is preliminary data.</text>
</comment>
<reference evidence="3" key="1">
    <citation type="journal article" date="2022" name="Proc. Natl. Acad. Sci. U.S.A.">
        <title>Life cycle and functional genomics of the unicellular red alga Galdieria for elucidating algal and plant evolution and industrial use.</title>
        <authorList>
            <person name="Hirooka S."/>
            <person name="Itabashi T."/>
            <person name="Ichinose T.M."/>
            <person name="Onuma R."/>
            <person name="Fujiwara T."/>
            <person name="Yamashita S."/>
            <person name="Jong L.W."/>
            <person name="Tomita R."/>
            <person name="Iwane A.H."/>
            <person name="Miyagishima S.Y."/>
        </authorList>
    </citation>
    <scope>NUCLEOTIDE SEQUENCE</scope>
    <source>
        <strain evidence="3">NBRC 102759</strain>
    </source>
</reference>
<feature type="domain" description="Thioredoxin" evidence="2">
    <location>
        <begin position="119"/>
        <end position="213"/>
    </location>
</feature>
<keyword evidence="1" id="KW-1133">Transmembrane helix</keyword>
<evidence type="ECO:0000313" key="3">
    <source>
        <dbReference type="EMBL" id="GJQ13238.1"/>
    </source>
</evidence>
<dbReference type="EMBL" id="BQMJ01000041">
    <property type="protein sequence ID" value="GJQ13238.1"/>
    <property type="molecule type" value="Genomic_DNA"/>
</dbReference>
<keyword evidence="1" id="KW-0812">Transmembrane</keyword>
<dbReference type="OrthoDB" id="20229at2759"/>
<feature type="transmembrane region" description="Helical" evidence="1">
    <location>
        <begin position="95"/>
        <end position="113"/>
    </location>
</feature>
<reference evidence="3" key="2">
    <citation type="submission" date="2022-01" db="EMBL/GenBank/DDBJ databases">
        <authorList>
            <person name="Hirooka S."/>
            <person name="Miyagishima S.Y."/>
        </authorList>
    </citation>
    <scope>NUCLEOTIDE SEQUENCE</scope>
    <source>
        <strain evidence="3">NBRC 102759</strain>
    </source>
</reference>
<dbReference type="GO" id="GO:0015035">
    <property type="term" value="F:protein-disulfide reductase activity"/>
    <property type="evidence" value="ECO:0007669"/>
    <property type="project" value="TreeGrafter"/>
</dbReference>
<dbReference type="PANTHER" id="PTHR45663:SF44">
    <property type="entry name" value="OS01G0200400 PROTEIN"/>
    <property type="match status" value="1"/>
</dbReference>
<sequence length="254" mass="29288">MKASVLFNGYYLSNLCLCLLYIYVRIHIKTQSLGDESNSIWNVLLEQQIYCIILLVGTVKVFQSPSWEATLSSFFFYCKCGFVILLFYFDKKFCIYFAFLCFVFAFLFLQPRYRGPSKVVQLSGDAFQDLVLSSKDTKKTWIVEFYVPWSEQVKSLDSLVAKVSLEYSNEDLCFGKLNLASYPNIATKLGIDAQSSTKAIPTFVVFERGKEKRRVPYLDNRGMAVPKEVWRMKKSELVSALQLDHYVFMSKMSG</sequence>
<dbReference type="AlphaFoldDB" id="A0A9C7URW7"/>
<evidence type="ECO:0000256" key="1">
    <source>
        <dbReference type="SAM" id="Phobius"/>
    </source>
</evidence>
<proteinExistence type="predicted"/>
<dbReference type="SUPFAM" id="SSF52833">
    <property type="entry name" value="Thioredoxin-like"/>
    <property type="match status" value="1"/>
</dbReference>
<protein>
    <recommendedName>
        <fullName evidence="2">Thioredoxin domain-containing protein</fullName>
    </recommendedName>
</protein>
<name>A0A9C7URW7_9RHOD</name>
<feature type="transmembrane region" description="Helical" evidence="1">
    <location>
        <begin position="69"/>
        <end position="89"/>
    </location>
</feature>
<evidence type="ECO:0000259" key="2">
    <source>
        <dbReference type="Pfam" id="PF00085"/>
    </source>
</evidence>
<keyword evidence="1" id="KW-0472">Membrane</keyword>
<dbReference type="Gene3D" id="3.40.30.10">
    <property type="entry name" value="Glutaredoxin"/>
    <property type="match status" value="1"/>
</dbReference>
<dbReference type="Pfam" id="PF00085">
    <property type="entry name" value="Thioredoxin"/>
    <property type="match status" value="1"/>
</dbReference>
<dbReference type="PANTHER" id="PTHR45663">
    <property type="entry name" value="GEO12009P1"/>
    <property type="match status" value="1"/>
</dbReference>
<dbReference type="GO" id="GO:0005737">
    <property type="term" value="C:cytoplasm"/>
    <property type="evidence" value="ECO:0007669"/>
    <property type="project" value="TreeGrafter"/>
</dbReference>
<organism evidence="3 4">
    <name type="scientific">Galdieria partita</name>
    <dbReference type="NCBI Taxonomy" id="83374"/>
    <lineage>
        <taxon>Eukaryota</taxon>
        <taxon>Rhodophyta</taxon>
        <taxon>Bangiophyceae</taxon>
        <taxon>Galdieriales</taxon>
        <taxon>Galdieriaceae</taxon>
        <taxon>Galdieria</taxon>
    </lineage>
</organism>
<feature type="transmembrane region" description="Helical" evidence="1">
    <location>
        <begin position="40"/>
        <end position="62"/>
    </location>
</feature>
<feature type="transmembrane region" description="Helical" evidence="1">
    <location>
        <begin position="7"/>
        <end position="28"/>
    </location>
</feature>
<evidence type="ECO:0000313" key="4">
    <source>
        <dbReference type="Proteomes" id="UP001061958"/>
    </source>
</evidence>
<accession>A0A9C7URW7</accession>
<dbReference type="Proteomes" id="UP001061958">
    <property type="component" value="Unassembled WGS sequence"/>
</dbReference>
<gene>
    <name evidence="3" type="ORF">GpartN1_g5029.t1</name>
</gene>
<dbReference type="InterPro" id="IPR036249">
    <property type="entry name" value="Thioredoxin-like_sf"/>
</dbReference>